<evidence type="ECO:0000256" key="2">
    <source>
        <dbReference type="ARBA" id="ARBA00023235"/>
    </source>
</evidence>
<dbReference type="PANTHER" id="PTHR30345:SF0">
    <property type="entry name" value="DNA DAMAGE-REPAIR_TOLERATION PROTEIN DRT102"/>
    <property type="match status" value="1"/>
</dbReference>
<dbReference type="PANTHER" id="PTHR30345">
    <property type="entry name" value="RIBOSE-5-PHOSPHATE ISOMERASE B"/>
    <property type="match status" value="1"/>
</dbReference>
<dbReference type="AlphaFoldDB" id="A0A5A7NBI0"/>
<organism evidence="3 4">
    <name type="scientific">Iodidimonas nitroreducens</name>
    <dbReference type="NCBI Taxonomy" id="1236968"/>
    <lineage>
        <taxon>Bacteria</taxon>
        <taxon>Pseudomonadati</taxon>
        <taxon>Pseudomonadota</taxon>
        <taxon>Alphaproteobacteria</taxon>
        <taxon>Iodidimonadales</taxon>
        <taxon>Iodidimonadaceae</taxon>
        <taxon>Iodidimonas</taxon>
    </lineage>
</organism>
<proteinExistence type="inferred from homology"/>
<protein>
    <submittedName>
        <fullName evidence="3">Ribose 5-phosphate isomerase B</fullName>
    </submittedName>
</protein>
<dbReference type="InterPro" id="IPR036569">
    <property type="entry name" value="RpiB_LacA_LacB_sf"/>
</dbReference>
<comment type="caution">
    <text evidence="3">The sequence shown here is derived from an EMBL/GenBank/DDBJ whole genome shotgun (WGS) entry which is preliminary data.</text>
</comment>
<dbReference type="NCBIfam" id="TIGR00689">
    <property type="entry name" value="rpiB_lacA_lacB"/>
    <property type="match status" value="1"/>
</dbReference>
<accession>A0A5A7NBI0</accession>
<dbReference type="GO" id="GO:0016861">
    <property type="term" value="F:intramolecular oxidoreductase activity, interconverting aldoses and ketoses"/>
    <property type="evidence" value="ECO:0007669"/>
    <property type="project" value="UniProtKB-ARBA"/>
</dbReference>
<dbReference type="InterPro" id="IPR003500">
    <property type="entry name" value="RpiB_LacA_LacB"/>
</dbReference>
<evidence type="ECO:0000256" key="1">
    <source>
        <dbReference type="ARBA" id="ARBA00008754"/>
    </source>
</evidence>
<sequence length="176" mass="18869">MPQVSAHEARPRGFKLNLSFRIMLMAETIIALAADHAGFDLKEYLRTHLRDKGFKIEDLGTFNGASVDYPDFGYALAQAIIDGRAIKGVAVCGSGIGISIAANRHPGVRAALCHEPLSARLARQHNDANILALGARLIGPAMASEILDVFLKTDFEGGRHQLRVDKLGAPPDGSAE</sequence>
<dbReference type="NCBIfam" id="TIGR01120">
    <property type="entry name" value="rpiB"/>
    <property type="match status" value="1"/>
</dbReference>
<evidence type="ECO:0000313" key="4">
    <source>
        <dbReference type="Proteomes" id="UP000324996"/>
    </source>
</evidence>
<name>A0A5A7NBI0_9PROT</name>
<dbReference type="Proteomes" id="UP000324996">
    <property type="component" value="Unassembled WGS sequence"/>
</dbReference>
<dbReference type="Gene3D" id="3.40.1400.10">
    <property type="entry name" value="Sugar-phosphate isomerase, RpiB/LacA/LacB"/>
    <property type="match status" value="1"/>
</dbReference>
<evidence type="ECO:0000313" key="3">
    <source>
        <dbReference type="EMBL" id="GER05612.1"/>
    </source>
</evidence>
<dbReference type="SUPFAM" id="SSF89623">
    <property type="entry name" value="Ribose/Galactose isomerase RpiB/AlsB"/>
    <property type="match status" value="1"/>
</dbReference>
<dbReference type="EMBL" id="BKCN01000033">
    <property type="protein sequence ID" value="GER05612.1"/>
    <property type="molecule type" value="Genomic_DNA"/>
</dbReference>
<dbReference type="NCBIfam" id="NF004051">
    <property type="entry name" value="PRK05571.1"/>
    <property type="match status" value="1"/>
</dbReference>
<dbReference type="InterPro" id="IPR004785">
    <property type="entry name" value="RpiB"/>
</dbReference>
<reference evidence="3 4" key="1">
    <citation type="submission" date="2019-09" db="EMBL/GenBank/DDBJ databases">
        <title>NBRP : Genome information of microbial organism related human and environment.</title>
        <authorList>
            <person name="Hattori M."/>
            <person name="Oshima K."/>
            <person name="Inaba H."/>
            <person name="Suda W."/>
            <person name="Sakamoto M."/>
            <person name="Iino T."/>
            <person name="Kitahara M."/>
            <person name="Oshida Y."/>
            <person name="Iida T."/>
            <person name="Kudo T."/>
            <person name="Itoh T."/>
            <person name="Ohkuma M."/>
        </authorList>
    </citation>
    <scope>NUCLEOTIDE SEQUENCE [LARGE SCALE GENOMIC DNA]</scope>
    <source>
        <strain evidence="3 4">Q-1</strain>
    </source>
</reference>
<keyword evidence="2 3" id="KW-0413">Isomerase</keyword>
<gene>
    <name evidence="3" type="ORF">JCM17846_32940</name>
</gene>
<keyword evidence="4" id="KW-1185">Reference proteome</keyword>
<dbReference type="GO" id="GO:0005975">
    <property type="term" value="P:carbohydrate metabolic process"/>
    <property type="evidence" value="ECO:0007669"/>
    <property type="project" value="InterPro"/>
</dbReference>
<comment type="similarity">
    <text evidence="1">Belongs to the LacAB/RpiB family.</text>
</comment>
<dbReference type="Pfam" id="PF02502">
    <property type="entry name" value="LacAB_rpiB"/>
    <property type="match status" value="1"/>
</dbReference>